<dbReference type="Gene3D" id="3.40.50.300">
    <property type="entry name" value="P-loop containing nucleotide triphosphate hydrolases"/>
    <property type="match status" value="1"/>
</dbReference>
<sequence>MGGPGAGKSSVAEELRRRGMRSVDADFVLARWEDPDGTPVAFPADMPSMEWIQRHRWHWGAEQVDQVLAESRQHPVAVCGTAANMGDHLARFDLLILLQVDEPTMTQRLTDPNRNNDFGKTPATLQWSLDWRPRLEAEMLAVGAHPIDAQQSLAVVADQVIRLATDCGIYLRGLG</sequence>
<protein>
    <recommendedName>
        <fullName evidence="3">Shikimate kinase</fullName>
    </recommendedName>
</protein>
<dbReference type="SUPFAM" id="SSF52540">
    <property type="entry name" value="P-loop containing nucleoside triphosphate hydrolases"/>
    <property type="match status" value="1"/>
</dbReference>
<evidence type="ECO:0000313" key="1">
    <source>
        <dbReference type="EMBL" id="GAA1710023.1"/>
    </source>
</evidence>
<proteinExistence type="predicted"/>
<comment type="caution">
    <text evidence="1">The sequence shown here is derived from an EMBL/GenBank/DDBJ whole genome shotgun (WGS) entry which is preliminary data.</text>
</comment>
<name>A0ABN2IQZ0_9ACTN</name>
<dbReference type="Proteomes" id="UP001500280">
    <property type="component" value="Unassembled WGS sequence"/>
</dbReference>
<dbReference type="InterPro" id="IPR027417">
    <property type="entry name" value="P-loop_NTPase"/>
</dbReference>
<organism evidence="1 2">
    <name type="scientific">Kribbella yunnanensis</name>
    <dbReference type="NCBI Taxonomy" id="190194"/>
    <lineage>
        <taxon>Bacteria</taxon>
        <taxon>Bacillati</taxon>
        <taxon>Actinomycetota</taxon>
        <taxon>Actinomycetes</taxon>
        <taxon>Propionibacteriales</taxon>
        <taxon>Kribbellaceae</taxon>
        <taxon>Kribbella</taxon>
    </lineage>
</organism>
<dbReference type="EMBL" id="BAAANF010000022">
    <property type="protein sequence ID" value="GAA1710023.1"/>
    <property type="molecule type" value="Genomic_DNA"/>
</dbReference>
<accession>A0ABN2IQZ0</accession>
<reference evidence="1 2" key="1">
    <citation type="journal article" date="2019" name="Int. J. Syst. Evol. Microbiol.">
        <title>The Global Catalogue of Microorganisms (GCM) 10K type strain sequencing project: providing services to taxonomists for standard genome sequencing and annotation.</title>
        <authorList>
            <consortium name="The Broad Institute Genomics Platform"/>
            <consortium name="The Broad Institute Genome Sequencing Center for Infectious Disease"/>
            <person name="Wu L."/>
            <person name="Ma J."/>
        </authorList>
    </citation>
    <scope>NUCLEOTIDE SEQUENCE [LARGE SCALE GENOMIC DNA]</scope>
    <source>
        <strain evidence="1 2">JCM 14307</strain>
    </source>
</reference>
<evidence type="ECO:0000313" key="2">
    <source>
        <dbReference type="Proteomes" id="UP001500280"/>
    </source>
</evidence>
<gene>
    <name evidence="1" type="ORF">GCM10009745_67460</name>
</gene>
<keyword evidence="2" id="KW-1185">Reference proteome</keyword>
<evidence type="ECO:0008006" key="3">
    <source>
        <dbReference type="Google" id="ProtNLM"/>
    </source>
</evidence>